<dbReference type="AlphaFoldDB" id="T2DLC8"/>
<evidence type="ECO:0000313" key="2">
    <source>
        <dbReference type="EMBL" id="AGV54181.1"/>
    </source>
</evidence>
<evidence type="ECO:0000256" key="1">
    <source>
        <dbReference type="SAM" id="Phobius"/>
    </source>
</evidence>
<keyword evidence="1" id="KW-1133">Transmembrane helix</keyword>
<accession>T2DLC8</accession>
<proteinExistence type="evidence at transcript level"/>
<feature type="transmembrane region" description="Helical" evidence="1">
    <location>
        <begin position="6"/>
        <end position="25"/>
    </location>
</feature>
<sequence length="84" mass="9603">MDLIEIYMPVVVLAWYGHPFVGILLRLGSVLCYRRLDFVIFNLYCRPFIDPMPGGLDLRIEVCASCPSSLLRRKFFGLCICQAS</sequence>
<keyword evidence="1" id="KW-0472">Membrane</keyword>
<name>T2DLC8_PHAVU</name>
<reference evidence="2" key="1">
    <citation type="submission" date="2013-04" db="EMBL/GenBank/DDBJ databases">
        <title>Phaseolus vulgaris (BAT93) Pods Tissue cDNA Library Construction and Random Isolation of cDNA Clones for Gene Discovery.</title>
        <authorList>
            <person name="Amelia K."/>
            <person name="Bhore S.J."/>
            <person name="Shah F.H."/>
        </authorList>
    </citation>
    <scope>NUCLEOTIDE SEQUENCE</scope>
    <source>
        <tissue evidence="2">Pod</tissue>
    </source>
</reference>
<keyword evidence="1" id="KW-0812">Transmembrane</keyword>
<organism evidence="2">
    <name type="scientific">Phaseolus vulgaris</name>
    <name type="common">Kidney bean</name>
    <name type="synonym">French bean</name>
    <dbReference type="NCBI Taxonomy" id="3885"/>
    <lineage>
        <taxon>Eukaryota</taxon>
        <taxon>Viridiplantae</taxon>
        <taxon>Streptophyta</taxon>
        <taxon>Embryophyta</taxon>
        <taxon>Tracheophyta</taxon>
        <taxon>Spermatophyta</taxon>
        <taxon>Magnoliopsida</taxon>
        <taxon>eudicotyledons</taxon>
        <taxon>Gunneridae</taxon>
        <taxon>Pentapetalae</taxon>
        <taxon>rosids</taxon>
        <taxon>fabids</taxon>
        <taxon>Fabales</taxon>
        <taxon>Fabaceae</taxon>
        <taxon>Papilionoideae</taxon>
        <taxon>50 kb inversion clade</taxon>
        <taxon>NPAAA clade</taxon>
        <taxon>indigoferoid/millettioid clade</taxon>
        <taxon>Phaseoleae</taxon>
        <taxon>Phaseolus</taxon>
    </lineage>
</organism>
<protein>
    <submittedName>
        <fullName evidence="2">Uncharacterized protein</fullName>
    </submittedName>
</protein>
<dbReference type="EMBL" id="KF033191">
    <property type="protein sequence ID" value="AGV54181.1"/>
    <property type="molecule type" value="mRNA"/>
</dbReference>